<sequence>MTGLIVLVSFESAKALPAVMLSASAKPSETAANFFFT</sequence>
<proteinExistence type="predicted"/>
<dbReference type="AlphaFoldDB" id="A0A4P8XF92"/>
<evidence type="ECO:0000313" key="2">
    <source>
        <dbReference type="Proteomes" id="UP000300879"/>
    </source>
</evidence>
<keyword evidence="2" id="KW-1185">Reference proteome</keyword>
<name>A0A4P8XF92_9BACL</name>
<organism evidence="1 2">
    <name type="scientific">Paenibacillus algicola</name>
    <dbReference type="NCBI Taxonomy" id="2565926"/>
    <lineage>
        <taxon>Bacteria</taxon>
        <taxon>Bacillati</taxon>
        <taxon>Bacillota</taxon>
        <taxon>Bacilli</taxon>
        <taxon>Bacillales</taxon>
        <taxon>Paenibacillaceae</taxon>
        <taxon>Paenibacillus</taxon>
    </lineage>
</organism>
<gene>
    <name evidence="1" type="ORF">E6C60_0101</name>
</gene>
<dbReference type="Proteomes" id="UP000300879">
    <property type="component" value="Chromosome"/>
</dbReference>
<dbReference type="EMBL" id="CP040396">
    <property type="protein sequence ID" value="QCT00828.1"/>
    <property type="molecule type" value="Genomic_DNA"/>
</dbReference>
<protein>
    <submittedName>
        <fullName evidence="1">Uncharacterized protein</fullName>
    </submittedName>
</protein>
<accession>A0A4P8XF92</accession>
<dbReference type="KEGG" id="palo:E6C60_0101"/>
<evidence type="ECO:0000313" key="1">
    <source>
        <dbReference type="EMBL" id="QCT00828.1"/>
    </source>
</evidence>
<reference evidence="1 2" key="1">
    <citation type="submission" date="2019-05" db="EMBL/GenBank/DDBJ databases">
        <authorList>
            <person name="Chen C."/>
        </authorList>
    </citation>
    <scope>NUCLEOTIDE SEQUENCE [LARGE SCALE GENOMIC DNA]</scope>
    <source>
        <strain evidence="1 2">HB172198</strain>
    </source>
</reference>